<dbReference type="Gene3D" id="3.40.1360.10">
    <property type="match status" value="1"/>
</dbReference>
<dbReference type="GO" id="GO:0005694">
    <property type="term" value="C:chromosome"/>
    <property type="evidence" value="ECO:0007669"/>
    <property type="project" value="InterPro"/>
</dbReference>
<dbReference type="STRING" id="1424294.Gferi_01235"/>
<dbReference type="Proteomes" id="UP000095743">
    <property type="component" value="Chromosome"/>
</dbReference>
<dbReference type="OrthoDB" id="8318389at2"/>
<proteinExistence type="predicted"/>
<keyword evidence="3" id="KW-1185">Reference proteome</keyword>
<name>A0A1D8GBR4_9FIRM</name>
<dbReference type="InterPro" id="IPR034136">
    <property type="entry name" value="TOPRIM_Topo6A/Spo11"/>
</dbReference>
<dbReference type="EMBL" id="CP017269">
    <property type="protein sequence ID" value="AOT68333.1"/>
    <property type="molecule type" value="Genomic_DNA"/>
</dbReference>
<dbReference type="GO" id="GO:0003677">
    <property type="term" value="F:DNA binding"/>
    <property type="evidence" value="ECO:0007669"/>
    <property type="project" value="InterPro"/>
</dbReference>
<accession>A0A1D8GBR4</accession>
<evidence type="ECO:0000259" key="1">
    <source>
        <dbReference type="Pfam" id="PF21180"/>
    </source>
</evidence>
<dbReference type="KEGG" id="gfe:Gferi_01235"/>
<evidence type="ECO:0000313" key="2">
    <source>
        <dbReference type="EMBL" id="AOT68333.1"/>
    </source>
</evidence>
<dbReference type="AlphaFoldDB" id="A0A1D8GBR4"/>
<gene>
    <name evidence="2" type="ORF">Gferi_01235</name>
</gene>
<dbReference type="RefSeq" id="WP_069973886.1">
    <property type="nucleotide sequence ID" value="NZ_CP017269.1"/>
</dbReference>
<organism evidence="2 3">
    <name type="scientific">Geosporobacter ferrireducens</name>
    <dbReference type="NCBI Taxonomy" id="1424294"/>
    <lineage>
        <taxon>Bacteria</taxon>
        <taxon>Bacillati</taxon>
        <taxon>Bacillota</taxon>
        <taxon>Clostridia</taxon>
        <taxon>Peptostreptococcales</taxon>
        <taxon>Thermotaleaceae</taxon>
        <taxon>Geosporobacter</taxon>
    </lineage>
</organism>
<evidence type="ECO:0000313" key="3">
    <source>
        <dbReference type="Proteomes" id="UP000095743"/>
    </source>
</evidence>
<dbReference type="Pfam" id="PF21180">
    <property type="entry name" value="TOP6A-Spo11_Toprim"/>
    <property type="match status" value="1"/>
</dbReference>
<protein>
    <recommendedName>
        <fullName evidence="1">Topoisomerase 6 subunit A/Spo11 TOPRIM domain-containing protein</fullName>
    </recommendedName>
</protein>
<dbReference type="SUPFAM" id="SSF56726">
    <property type="entry name" value="DNA topoisomerase IV, alpha subunit"/>
    <property type="match status" value="1"/>
</dbReference>
<dbReference type="InterPro" id="IPR036078">
    <property type="entry name" value="Spo11/TopoVI_A_sf"/>
</dbReference>
<feature type="domain" description="Topoisomerase 6 subunit A/Spo11 TOPRIM" evidence="1">
    <location>
        <begin position="117"/>
        <end position="219"/>
    </location>
</feature>
<sequence length="378" mass="43738">MTWKKNDHEIATMKKIVFSVMPEAIIRASGGGKYPFSARGLYYQVRPLIQMYTNKELSYEYFTPPLLTEYQEQYGTIDGLYYEARGILIEPHTGREIPLGTREVAAYKPEPYTFNKILYVEKTGLLPMLQAGKLAEKYDMALMSSQGFANRSAKELLADFEREFEDMTILCLHDCDISGHEISRTLADETRTSKHKIRVIDIGLSVEDVKKAELQIEKVNIRYTPPTEFVSRLSRLERRFFLGKSANLYNGVLKGSRCELNAFRPDDLIAYIEMKLKNLGLTEKILPPVEVIEKEKEKVLETKLQEEVRNEIIKRLELDELVRNISKQLIDQNKTHENIEVKDGIQEGESWRDVVNQKTALQIKMLIQKNMKIFESIV</sequence>
<reference evidence="2 3" key="1">
    <citation type="submission" date="2016-09" db="EMBL/GenBank/DDBJ databases">
        <title>Genomic analysis reveals versatility of anaerobic energy metabolism of Geosporobacter ferrireducens IRF9 of phylum Firmicutes.</title>
        <authorList>
            <person name="Kim S.-J."/>
        </authorList>
    </citation>
    <scope>NUCLEOTIDE SEQUENCE [LARGE SCALE GENOMIC DNA]</scope>
    <source>
        <strain evidence="2 3">IRF9</strain>
    </source>
</reference>